<dbReference type="EMBL" id="BSPP01000004">
    <property type="protein sequence ID" value="GLS86186.1"/>
    <property type="molecule type" value="Genomic_DNA"/>
</dbReference>
<reference evidence="2 3" key="1">
    <citation type="journal article" date="2014" name="Int. J. Syst. Evol. Microbiol.">
        <title>Complete genome sequence of Corynebacterium casei LMG S-19264T (=DSM 44701T), isolated from a smear-ripened cheese.</title>
        <authorList>
            <consortium name="US DOE Joint Genome Institute (JGI-PGF)"/>
            <person name="Walter F."/>
            <person name="Albersmeier A."/>
            <person name="Kalinowski J."/>
            <person name="Ruckert C."/>
        </authorList>
    </citation>
    <scope>NUCLEOTIDE SEQUENCE [LARGE SCALE GENOMIC DNA]</scope>
    <source>
        <strain evidence="2 3">NBRC 111766</strain>
    </source>
</reference>
<protein>
    <submittedName>
        <fullName evidence="2">N-acetylglucosamine kinase</fullName>
    </submittedName>
</protein>
<gene>
    <name evidence="2" type="ORF">GCM10010873_11600</name>
</gene>
<keyword evidence="2" id="KW-0808">Transferase</keyword>
<dbReference type="CDD" id="cd24082">
    <property type="entry name" value="ASKHA_NBD_GspK-like"/>
    <property type="match status" value="1"/>
</dbReference>
<name>A0AA37U5Y5_9RHOB</name>
<evidence type="ECO:0000313" key="2">
    <source>
        <dbReference type="EMBL" id="GLS86186.1"/>
    </source>
</evidence>
<dbReference type="InterPro" id="IPR052519">
    <property type="entry name" value="Euk-type_GlcNAc_Kinase"/>
</dbReference>
<dbReference type="PANTHER" id="PTHR43190:SF3">
    <property type="entry name" value="N-ACETYL-D-GLUCOSAMINE KINASE"/>
    <property type="match status" value="1"/>
</dbReference>
<dbReference type="PANTHER" id="PTHR43190">
    <property type="entry name" value="N-ACETYL-D-GLUCOSAMINE KINASE"/>
    <property type="match status" value="1"/>
</dbReference>
<evidence type="ECO:0000259" key="1">
    <source>
        <dbReference type="Pfam" id="PF01869"/>
    </source>
</evidence>
<evidence type="ECO:0000313" key="3">
    <source>
        <dbReference type="Proteomes" id="UP001157355"/>
    </source>
</evidence>
<proteinExistence type="predicted"/>
<dbReference type="InterPro" id="IPR002731">
    <property type="entry name" value="ATPase_BadF"/>
</dbReference>
<dbReference type="GO" id="GO:0016301">
    <property type="term" value="F:kinase activity"/>
    <property type="evidence" value="ECO:0007669"/>
    <property type="project" value="UniProtKB-KW"/>
</dbReference>
<dbReference type="InterPro" id="IPR043129">
    <property type="entry name" value="ATPase_NBD"/>
</dbReference>
<comment type="caution">
    <text evidence="2">The sequence shown here is derived from an EMBL/GenBank/DDBJ whole genome shotgun (WGS) entry which is preliminary data.</text>
</comment>
<organism evidence="2 3">
    <name type="scientific">Cypionkella aquatica</name>
    <dbReference type="NCBI Taxonomy" id="1756042"/>
    <lineage>
        <taxon>Bacteria</taxon>
        <taxon>Pseudomonadati</taxon>
        <taxon>Pseudomonadota</taxon>
        <taxon>Alphaproteobacteria</taxon>
        <taxon>Rhodobacterales</taxon>
        <taxon>Paracoccaceae</taxon>
        <taxon>Cypionkella</taxon>
    </lineage>
</organism>
<dbReference type="AlphaFoldDB" id="A0AA37U5Y5"/>
<dbReference type="RefSeq" id="WP_284324388.1">
    <property type="nucleotide sequence ID" value="NZ_BSPP01000004.1"/>
</dbReference>
<sequence>MMQLFLGIDGGGTGCRAAVAGGDGRIIARAEAGPANIASDPDAAIRNLLAVATDAMKQVVGASAAAELPRLRVVMGLAGANFTPSVARLRAGLPFTALRVETDAFIALKGALRDGDGIVAAVGTGSVFVRQLGGVAHRIGGRGWVLGDEGSGAWLGRALLSACLRAGDGLAEITPLLKSVRAELGGDDGIISFGFSARAVDFANFARRVVGSDDPAAGALMAQAEADIAQYIALLQPNPAVPVVFLGGIGTQIAPHFADRWQIAPALGSGVDGALWLACQIGVEP</sequence>
<feature type="domain" description="ATPase BadF/BadG/BcrA/BcrD type" evidence="1">
    <location>
        <begin position="6"/>
        <end position="248"/>
    </location>
</feature>
<dbReference type="Pfam" id="PF01869">
    <property type="entry name" value="BcrAD_BadFG"/>
    <property type="match status" value="1"/>
</dbReference>
<accession>A0AA37U5Y5</accession>
<keyword evidence="2" id="KW-0418">Kinase</keyword>
<dbReference type="Proteomes" id="UP001157355">
    <property type="component" value="Unassembled WGS sequence"/>
</dbReference>
<keyword evidence="3" id="KW-1185">Reference proteome</keyword>
<dbReference type="SUPFAM" id="SSF53067">
    <property type="entry name" value="Actin-like ATPase domain"/>
    <property type="match status" value="2"/>
</dbReference>
<dbReference type="Gene3D" id="3.30.420.40">
    <property type="match status" value="2"/>
</dbReference>